<evidence type="ECO:0000313" key="3">
    <source>
        <dbReference type="Proteomes" id="UP001396898"/>
    </source>
</evidence>
<sequence>MESATPLHASSGGDAMRQRIDRLEDMVKRLVADGGQIPPANSTPEPGPQSPATKSAGDMPSMAIDVQKGSAVNMPATWVIQAQKQLAGTGPVTDDNHPVNVGGHDWHPVLHEVTNLLLSTLECSDPNISPYLSHEHLIWKDGHYGAKPLRSAYPSKRPHVHCTAYWSALKNRYWKLRALLIKSSKEVTTSNRSSGKDMRLEFSMLSEPFMALGAYDPLKGSHRLLSSTAEQPLVEGGTRPPSLDPITPQSIGSKSELGSDRSGIGAQWAAPGVSITFSCTAGELGNAMSLVAGTGLNVSIKVDTK</sequence>
<comment type="caution">
    <text evidence="2">The sequence shown here is derived from an EMBL/GenBank/DDBJ whole genome shotgun (WGS) entry which is preliminary data.</text>
</comment>
<feature type="compositionally biased region" description="Basic and acidic residues" evidence="1">
    <location>
        <begin position="16"/>
        <end position="31"/>
    </location>
</feature>
<proteinExistence type="predicted"/>
<gene>
    <name evidence="2" type="ORF">PG991_003274</name>
</gene>
<dbReference type="EMBL" id="JAQQWI010000006">
    <property type="protein sequence ID" value="KAK8033876.1"/>
    <property type="molecule type" value="Genomic_DNA"/>
</dbReference>
<protein>
    <submittedName>
        <fullName evidence="2">Uncharacterized protein</fullName>
    </submittedName>
</protein>
<organism evidence="2 3">
    <name type="scientific">Apiospora marii</name>
    <dbReference type="NCBI Taxonomy" id="335849"/>
    <lineage>
        <taxon>Eukaryota</taxon>
        <taxon>Fungi</taxon>
        <taxon>Dikarya</taxon>
        <taxon>Ascomycota</taxon>
        <taxon>Pezizomycotina</taxon>
        <taxon>Sordariomycetes</taxon>
        <taxon>Xylariomycetidae</taxon>
        <taxon>Amphisphaeriales</taxon>
        <taxon>Apiosporaceae</taxon>
        <taxon>Apiospora</taxon>
    </lineage>
</organism>
<evidence type="ECO:0000256" key="1">
    <source>
        <dbReference type="SAM" id="MobiDB-lite"/>
    </source>
</evidence>
<feature type="region of interest" description="Disordered" evidence="1">
    <location>
        <begin position="1"/>
        <end position="59"/>
    </location>
</feature>
<name>A0ABR1SJ22_9PEZI</name>
<dbReference type="Proteomes" id="UP001396898">
    <property type="component" value="Unassembled WGS sequence"/>
</dbReference>
<accession>A0ABR1SJ22</accession>
<evidence type="ECO:0000313" key="2">
    <source>
        <dbReference type="EMBL" id="KAK8033876.1"/>
    </source>
</evidence>
<keyword evidence="3" id="KW-1185">Reference proteome</keyword>
<reference evidence="2 3" key="1">
    <citation type="submission" date="2023-01" db="EMBL/GenBank/DDBJ databases">
        <title>Analysis of 21 Apiospora genomes using comparative genomics revels a genus with tremendous synthesis potential of carbohydrate active enzymes and secondary metabolites.</title>
        <authorList>
            <person name="Sorensen T."/>
        </authorList>
    </citation>
    <scope>NUCLEOTIDE SEQUENCE [LARGE SCALE GENOMIC DNA]</scope>
    <source>
        <strain evidence="2 3">CBS 20057</strain>
    </source>
</reference>
<feature type="region of interest" description="Disordered" evidence="1">
    <location>
        <begin position="230"/>
        <end position="259"/>
    </location>
</feature>